<keyword evidence="5 8" id="KW-1133">Transmembrane helix</keyword>
<dbReference type="Pfam" id="PF00005">
    <property type="entry name" value="ABC_tran"/>
    <property type="match status" value="1"/>
</dbReference>
<dbReference type="GO" id="GO:0016887">
    <property type="term" value="F:ATP hydrolysis activity"/>
    <property type="evidence" value="ECO:0007669"/>
    <property type="project" value="InterPro"/>
</dbReference>
<dbReference type="SMART" id="SM00382">
    <property type="entry name" value="AAA"/>
    <property type="match status" value="1"/>
</dbReference>
<organism evidence="11 12">
    <name type="scientific">Saccharothrix carnea</name>
    <dbReference type="NCBI Taxonomy" id="1280637"/>
    <lineage>
        <taxon>Bacteria</taxon>
        <taxon>Bacillati</taxon>
        <taxon>Actinomycetota</taxon>
        <taxon>Actinomycetes</taxon>
        <taxon>Pseudonocardiales</taxon>
        <taxon>Pseudonocardiaceae</taxon>
        <taxon>Saccharothrix</taxon>
    </lineage>
</organism>
<evidence type="ECO:0000256" key="2">
    <source>
        <dbReference type="ARBA" id="ARBA00022692"/>
    </source>
</evidence>
<dbReference type="Gene3D" id="1.20.1560.10">
    <property type="entry name" value="ABC transporter type 1, transmembrane domain"/>
    <property type="match status" value="1"/>
</dbReference>
<dbReference type="GO" id="GO:0140359">
    <property type="term" value="F:ABC-type transporter activity"/>
    <property type="evidence" value="ECO:0007669"/>
    <property type="project" value="InterPro"/>
</dbReference>
<dbReference type="PANTHER" id="PTHR24221:SF646">
    <property type="entry name" value="HAEMOLYSIN SECRETION ATP-BINDING PROTEIN"/>
    <property type="match status" value="1"/>
</dbReference>
<keyword evidence="6 8" id="KW-0472">Membrane</keyword>
<comment type="subcellular location">
    <subcellularLocation>
        <location evidence="1">Cell membrane</location>
        <topology evidence="1">Multi-pass membrane protein</topology>
    </subcellularLocation>
</comment>
<dbReference type="PROSITE" id="PS00211">
    <property type="entry name" value="ABC_TRANSPORTER_1"/>
    <property type="match status" value="1"/>
</dbReference>
<protein>
    <submittedName>
        <fullName evidence="11">ATP-binding cassette subfamily B protein/ATP-binding cassette subfamily C protein</fullName>
    </submittedName>
</protein>
<evidence type="ECO:0000259" key="10">
    <source>
        <dbReference type="PROSITE" id="PS50929"/>
    </source>
</evidence>
<sequence>MSGPAVSGEAVSGETASGEAVSGAAATKAAETGAVASSEADPREGALVTPHWQLDDSAATAPRRVLRGLPSATWPVLRLIRRAAPGPALAVAVMQVVSGLAAAFGLFATTGVLTELLASGAATERVLAALPDLLLVGAAFGLRGAMDVGVSLAHARITPAVRRLAEERLYEASLGAELAAFDDSRFHDRMHRARDRGLFFLERAADNLVELIGALLGIVAATGSLAILHPVLVPVLLLAVLPDGWAVQRAAKLAYASVGRTVALDRRVQMVSDLATEREPAAEIRAYQAEPFVLHEYRVAADPLRDEDIRLATAQARVRGIGRALAGLGLALTYVVLGGLVRYGWVPLAVAGTAVIAIRVATTALNRLVLAANQLVEQGLYVADYQEFLASAERSHRTGVDTALDPSRVTLDGVTFHYPGSDRPAVRDVSLTVRPGETIALVGENGSGKTTLAKLVAGLYTPTSGEVRWADQDIALVDRSRIADRVMMVLQDPVRWPHTARVNVEVGRHDRPDPDGLALLRAATQAGADEVVDRLPDGWHTLLSKQFRGGVELSGGQWQRLAVARGLYRDAPLLIWDEPTAPLDAKAEFAVYESLRALAEDRTVVLITHRLASVRHADRILLLHDGELAEEGTHAELLALGGRYADLYELQSRMYADA</sequence>
<dbReference type="EMBL" id="PYAX01000018">
    <property type="protein sequence ID" value="PSL51752.1"/>
    <property type="molecule type" value="Genomic_DNA"/>
</dbReference>
<dbReference type="InterPro" id="IPR036640">
    <property type="entry name" value="ABC1_TM_sf"/>
</dbReference>
<dbReference type="InterPro" id="IPR003439">
    <property type="entry name" value="ABC_transporter-like_ATP-bd"/>
</dbReference>
<keyword evidence="2 8" id="KW-0812">Transmembrane</keyword>
<proteinExistence type="predicted"/>
<dbReference type="GO" id="GO:0034040">
    <property type="term" value="F:ATPase-coupled lipid transmembrane transporter activity"/>
    <property type="evidence" value="ECO:0007669"/>
    <property type="project" value="TreeGrafter"/>
</dbReference>
<evidence type="ECO:0000256" key="7">
    <source>
        <dbReference type="SAM" id="MobiDB-lite"/>
    </source>
</evidence>
<evidence type="ECO:0000256" key="1">
    <source>
        <dbReference type="ARBA" id="ARBA00004651"/>
    </source>
</evidence>
<dbReference type="SUPFAM" id="SSF90123">
    <property type="entry name" value="ABC transporter transmembrane region"/>
    <property type="match status" value="1"/>
</dbReference>
<accession>A0A2P8HZU8</accession>
<evidence type="ECO:0000256" key="5">
    <source>
        <dbReference type="ARBA" id="ARBA00022989"/>
    </source>
</evidence>
<feature type="transmembrane region" description="Helical" evidence="8">
    <location>
        <begin position="211"/>
        <end position="241"/>
    </location>
</feature>
<dbReference type="PROSITE" id="PS50929">
    <property type="entry name" value="ABC_TM1F"/>
    <property type="match status" value="1"/>
</dbReference>
<feature type="domain" description="ABC transporter" evidence="9">
    <location>
        <begin position="409"/>
        <end position="650"/>
    </location>
</feature>
<evidence type="ECO:0000313" key="12">
    <source>
        <dbReference type="Proteomes" id="UP000241118"/>
    </source>
</evidence>
<name>A0A2P8HZU8_SACCR</name>
<dbReference type="InterPro" id="IPR017871">
    <property type="entry name" value="ABC_transporter-like_CS"/>
</dbReference>
<dbReference type="GO" id="GO:0005886">
    <property type="term" value="C:plasma membrane"/>
    <property type="evidence" value="ECO:0007669"/>
    <property type="project" value="UniProtKB-SubCell"/>
</dbReference>
<dbReference type="SUPFAM" id="SSF52540">
    <property type="entry name" value="P-loop containing nucleoside triphosphate hydrolases"/>
    <property type="match status" value="1"/>
</dbReference>
<evidence type="ECO:0000256" key="6">
    <source>
        <dbReference type="ARBA" id="ARBA00023136"/>
    </source>
</evidence>
<keyword evidence="12" id="KW-1185">Reference proteome</keyword>
<gene>
    <name evidence="11" type="ORF">B0I31_11865</name>
</gene>
<dbReference type="InterPro" id="IPR027417">
    <property type="entry name" value="P-loop_NTPase"/>
</dbReference>
<feature type="domain" description="ABC transmembrane type-1" evidence="10">
    <location>
        <begin position="89"/>
        <end position="377"/>
    </location>
</feature>
<feature type="transmembrane region" description="Helical" evidence="8">
    <location>
        <begin position="88"/>
        <end position="108"/>
    </location>
</feature>
<dbReference type="PANTHER" id="PTHR24221">
    <property type="entry name" value="ATP-BINDING CASSETTE SUB-FAMILY B"/>
    <property type="match status" value="1"/>
</dbReference>
<evidence type="ECO:0000313" key="11">
    <source>
        <dbReference type="EMBL" id="PSL51752.1"/>
    </source>
</evidence>
<comment type="caution">
    <text evidence="11">The sequence shown here is derived from an EMBL/GenBank/DDBJ whole genome shotgun (WGS) entry which is preliminary data.</text>
</comment>
<dbReference type="InterPro" id="IPR039421">
    <property type="entry name" value="Type_1_exporter"/>
</dbReference>
<dbReference type="GO" id="GO:0005524">
    <property type="term" value="F:ATP binding"/>
    <property type="evidence" value="ECO:0007669"/>
    <property type="project" value="UniProtKB-KW"/>
</dbReference>
<dbReference type="InterPro" id="IPR003593">
    <property type="entry name" value="AAA+_ATPase"/>
</dbReference>
<dbReference type="Proteomes" id="UP000241118">
    <property type="component" value="Unassembled WGS sequence"/>
</dbReference>
<dbReference type="Gene3D" id="3.40.50.300">
    <property type="entry name" value="P-loop containing nucleotide triphosphate hydrolases"/>
    <property type="match status" value="1"/>
</dbReference>
<dbReference type="AlphaFoldDB" id="A0A2P8HZU8"/>
<reference evidence="11 12" key="1">
    <citation type="submission" date="2018-03" db="EMBL/GenBank/DDBJ databases">
        <title>Genomic Encyclopedia of Type Strains, Phase III (KMG-III): the genomes of soil and plant-associated and newly described type strains.</title>
        <authorList>
            <person name="Whitman W."/>
        </authorList>
    </citation>
    <scope>NUCLEOTIDE SEQUENCE [LARGE SCALE GENOMIC DNA]</scope>
    <source>
        <strain evidence="11 12">CGMCC 4.7097</strain>
    </source>
</reference>
<dbReference type="InterPro" id="IPR011527">
    <property type="entry name" value="ABC1_TM_dom"/>
</dbReference>
<feature type="region of interest" description="Disordered" evidence="7">
    <location>
        <begin position="1"/>
        <end position="24"/>
    </location>
</feature>
<evidence type="ECO:0000259" key="9">
    <source>
        <dbReference type="PROSITE" id="PS50893"/>
    </source>
</evidence>
<evidence type="ECO:0000256" key="4">
    <source>
        <dbReference type="ARBA" id="ARBA00022840"/>
    </source>
</evidence>
<keyword evidence="3" id="KW-0547">Nucleotide-binding</keyword>
<feature type="transmembrane region" description="Helical" evidence="8">
    <location>
        <begin position="320"/>
        <end position="337"/>
    </location>
</feature>
<evidence type="ECO:0000256" key="3">
    <source>
        <dbReference type="ARBA" id="ARBA00022741"/>
    </source>
</evidence>
<dbReference type="PROSITE" id="PS50893">
    <property type="entry name" value="ABC_TRANSPORTER_2"/>
    <property type="match status" value="1"/>
</dbReference>
<evidence type="ECO:0000256" key="8">
    <source>
        <dbReference type="SAM" id="Phobius"/>
    </source>
</evidence>
<keyword evidence="4 11" id="KW-0067">ATP-binding</keyword>